<keyword evidence="2" id="KW-0040">ANK repeat</keyword>
<organism evidence="4 5">
    <name type="scientific">Colletotrichum karsti</name>
    <dbReference type="NCBI Taxonomy" id="1095194"/>
    <lineage>
        <taxon>Eukaryota</taxon>
        <taxon>Fungi</taxon>
        <taxon>Dikarya</taxon>
        <taxon>Ascomycota</taxon>
        <taxon>Pezizomycotina</taxon>
        <taxon>Sordariomycetes</taxon>
        <taxon>Hypocreomycetidae</taxon>
        <taxon>Glomerellales</taxon>
        <taxon>Glomerellaceae</taxon>
        <taxon>Colletotrichum</taxon>
        <taxon>Colletotrichum boninense species complex</taxon>
    </lineage>
</organism>
<feature type="repeat" description="ANK" evidence="2">
    <location>
        <begin position="559"/>
        <end position="591"/>
    </location>
</feature>
<dbReference type="InterPro" id="IPR027417">
    <property type="entry name" value="P-loop_NTPase"/>
</dbReference>
<dbReference type="SMART" id="SM00248">
    <property type="entry name" value="ANK"/>
    <property type="match status" value="5"/>
</dbReference>
<dbReference type="AlphaFoldDB" id="A0A9P6IHU8"/>
<gene>
    <name evidence="4" type="ORF">CkaCkLH20_02928</name>
</gene>
<keyword evidence="5" id="KW-1185">Reference proteome</keyword>
<dbReference type="OrthoDB" id="5418336at2759"/>
<dbReference type="SUPFAM" id="SSF48403">
    <property type="entry name" value="Ankyrin repeat"/>
    <property type="match status" value="1"/>
</dbReference>
<protein>
    <submittedName>
        <fullName evidence="4">Pfs domain-containing protein</fullName>
    </submittedName>
</protein>
<evidence type="ECO:0000256" key="2">
    <source>
        <dbReference type="PROSITE-ProRule" id="PRU00023"/>
    </source>
</evidence>
<dbReference type="GeneID" id="62158721"/>
<dbReference type="Proteomes" id="UP000781932">
    <property type="component" value="Unassembled WGS sequence"/>
</dbReference>
<dbReference type="InterPro" id="IPR002110">
    <property type="entry name" value="Ankyrin_rpt"/>
</dbReference>
<comment type="caution">
    <text evidence="4">The sequence shown here is derived from an EMBL/GenBank/DDBJ whole genome shotgun (WGS) entry which is preliminary data.</text>
</comment>
<feature type="domain" description="Nephrocystin 3-like N-terminal" evidence="3">
    <location>
        <begin position="69"/>
        <end position="246"/>
    </location>
</feature>
<dbReference type="InterPro" id="IPR036770">
    <property type="entry name" value="Ankyrin_rpt-contain_sf"/>
</dbReference>
<feature type="repeat" description="ANK" evidence="2">
    <location>
        <begin position="424"/>
        <end position="456"/>
    </location>
</feature>
<dbReference type="Gene3D" id="1.25.40.20">
    <property type="entry name" value="Ankyrin repeat-containing domain"/>
    <property type="match status" value="1"/>
</dbReference>
<dbReference type="PANTHER" id="PTHR10039:SF14">
    <property type="entry name" value="NACHT DOMAIN-CONTAINING PROTEIN"/>
    <property type="match status" value="1"/>
</dbReference>
<dbReference type="PROSITE" id="PS50088">
    <property type="entry name" value="ANK_REPEAT"/>
    <property type="match status" value="2"/>
</dbReference>
<name>A0A9P6IHU8_9PEZI</name>
<dbReference type="EMBL" id="JAATWM020000007">
    <property type="protein sequence ID" value="KAF9879385.1"/>
    <property type="molecule type" value="Genomic_DNA"/>
</dbReference>
<dbReference type="Pfam" id="PF24883">
    <property type="entry name" value="NPHP3_N"/>
    <property type="match status" value="1"/>
</dbReference>
<dbReference type="InterPro" id="IPR056884">
    <property type="entry name" value="NPHP3-like_N"/>
</dbReference>
<dbReference type="Pfam" id="PF12796">
    <property type="entry name" value="Ank_2"/>
    <property type="match status" value="1"/>
</dbReference>
<dbReference type="Gene3D" id="3.40.50.300">
    <property type="entry name" value="P-loop containing nucleotide triphosphate hydrolases"/>
    <property type="match status" value="1"/>
</dbReference>
<evidence type="ECO:0000256" key="1">
    <source>
        <dbReference type="ARBA" id="ARBA00022737"/>
    </source>
</evidence>
<sequence length="763" mass="85652">MDGNPNISQSVTVGDTNVAAGGTVITGINQVNLGESEATKLERCRDTLFISDPEIDREELLNLKERTEGTCEWILNDEMYQSWQKSDTSQLLWISGGPGRGKTVLSVFLSQKLETLAQARSGHLLYHFHGRQNGEYGRTSAILRTFLYQIFSLRLDLAKYAIGRMGTENRTKHTLESPATLQAILNDVLGDPTLGPVVCLSDGLDEFDGDERELQSLITFFRSLAESSSKPRRVTPNTFKLLIFSREMVHLLNCPQLDLELKVETMTSDVIRFIDARIKEHPAYKKISQKAWSKLAHNIQQRCNGTFLWAAFVLDEIRQKRTESEIRRVIKNIPAGLEDIYHGILLRIDDDDREEVARLLRWVAVTFQALTVPQLAEALYSEDEEKPADESLQRVEDLVAMSRSLARVERMQPGRDDIDHTGPNGFTALWYATMAQDEQTAKLLLDKGASVVKQSFSEGSPLSNVFVCGNLLQLLLDNEMHTDPNTSDALSYAAMRNRHQNILFLLDLGFNPNSEMTDINGVISRPLHQASVFLKEDGKDALEALLRYGADVNVAVIPNQQTPLHTAAGYNEPWMIQKLVDHGADTEARELNGFRPIDFALLLGDIAVAEVLLEATHGEAISWMIFHLRIRFWYFNPNCGKYDFNAEVVVRVCKRLMQKSPSGIDRNPLQAELLSSHLKKLLVVLNWGPFSSGQAKFAHFLMQHGGRCDSEQETTTVEKLLAPLMRGDISAAEWDQTYLHGRIAVAAMIFTVAQSRAQNGSKV</sequence>
<dbReference type="Pfam" id="PF00023">
    <property type="entry name" value="Ank"/>
    <property type="match status" value="1"/>
</dbReference>
<reference evidence="4" key="2">
    <citation type="submission" date="2020-11" db="EMBL/GenBank/DDBJ databases">
        <title>Whole genome sequencing of Colletotrichum sp.</title>
        <authorList>
            <person name="Li H."/>
        </authorList>
    </citation>
    <scope>NUCLEOTIDE SEQUENCE</scope>
    <source>
        <strain evidence="4">CkLH20</strain>
    </source>
</reference>
<reference evidence="4" key="1">
    <citation type="submission" date="2020-03" db="EMBL/GenBank/DDBJ databases">
        <authorList>
            <person name="He L."/>
        </authorList>
    </citation>
    <scope>NUCLEOTIDE SEQUENCE</scope>
    <source>
        <strain evidence="4">CkLH20</strain>
    </source>
</reference>
<keyword evidence="1" id="KW-0677">Repeat</keyword>
<evidence type="ECO:0000313" key="5">
    <source>
        <dbReference type="Proteomes" id="UP000781932"/>
    </source>
</evidence>
<proteinExistence type="predicted"/>
<accession>A0A9P6IHU8</accession>
<dbReference type="PANTHER" id="PTHR10039">
    <property type="entry name" value="AMELOGENIN"/>
    <property type="match status" value="1"/>
</dbReference>
<dbReference type="PROSITE" id="PS50297">
    <property type="entry name" value="ANK_REP_REGION"/>
    <property type="match status" value="2"/>
</dbReference>
<dbReference type="SUPFAM" id="SSF52540">
    <property type="entry name" value="P-loop containing nucleoside triphosphate hydrolases"/>
    <property type="match status" value="1"/>
</dbReference>
<evidence type="ECO:0000313" key="4">
    <source>
        <dbReference type="EMBL" id="KAF9879385.1"/>
    </source>
</evidence>
<evidence type="ECO:0000259" key="3">
    <source>
        <dbReference type="Pfam" id="PF24883"/>
    </source>
</evidence>
<dbReference type="RefSeq" id="XP_038748846.1">
    <property type="nucleotide sequence ID" value="XM_038885647.1"/>
</dbReference>